<organism evidence="3 4">
    <name type="scientific">Occultella aeris</name>
    <dbReference type="NCBI Taxonomy" id="2761496"/>
    <lineage>
        <taxon>Bacteria</taxon>
        <taxon>Bacillati</taxon>
        <taxon>Actinomycetota</taxon>
        <taxon>Actinomycetes</taxon>
        <taxon>Micrococcales</taxon>
        <taxon>Ruaniaceae</taxon>
        <taxon>Occultella</taxon>
    </lineage>
</organism>
<evidence type="ECO:0000313" key="3">
    <source>
        <dbReference type="EMBL" id="VZO37347.1"/>
    </source>
</evidence>
<keyword evidence="4" id="KW-1185">Reference proteome</keyword>
<sequence>MGSDRDDRAMSDGGGGGEVSRTSMQPGAHRWLAALADSAPRWLARAWVWLSADPIRVLGWVVVGVALVATATWAYTDTIAPCAYGTFGWACAVDPVVPDSPISIESTLIARLDAAFIAQAGQVWAVGGIALGVLAILAAA</sequence>
<feature type="region of interest" description="Disordered" evidence="1">
    <location>
        <begin position="1"/>
        <end position="24"/>
    </location>
</feature>
<reference evidence="3 4" key="1">
    <citation type="submission" date="2019-11" db="EMBL/GenBank/DDBJ databases">
        <authorList>
            <person name="Criscuolo A."/>
        </authorList>
    </citation>
    <scope>NUCLEOTIDE SEQUENCE [LARGE SCALE GENOMIC DNA]</scope>
    <source>
        <strain evidence="3">CIP111667</strain>
    </source>
</reference>
<accession>A0A7M4DJW2</accession>
<dbReference type="Proteomes" id="UP000419743">
    <property type="component" value="Unassembled WGS sequence"/>
</dbReference>
<keyword evidence="2" id="KW-0812">Transmembrane</keyword>
<comment type="caution">
    <text evidence="3">The sequence shown here is derived from an EMBL/GenBank/DDBJ whole genome shotgun (WGS) entry which is preliminary data.</text>
</comment>
<protein>
    <submittedName>
        <fullName evidence="3">Uncharacterized protein</fullName>
    </submittedName>
</protein>
<evidence type="ECO:0000256" key="2">
    <source>
        <dbReference type="SAM" id="Phobius"/>
    </source>
</evidence>
<feature type="transmembrane region" description="Helical" evidence="2">
    <location>
        <begin position="116"/>
        <end position="139"/>
    </location>
</feature>
<proteinExistence type="predicted"/>
<keyword evidence="2" id="KW-0472">Membrane</keyword>
<dbReference type="AlphaFoldDB" id="A0A7M4DJW2"/>
<feature type="transmembrane region" description="Helical" evidence="2">
    <location>
        <begin position="57"/>
        <end position="75"/>
    </location>
</feature>
<dbReference type="EMBL" id="CACRYJ010000034">
    <property type="protein sequence ID" value="VZO37347.1"/>
    <property type="molecule type" value="Genomic_DNA"/>
</dbReference>
<evidence type="ECO:0000313" key="4">
    <source>
        <dbReference type="Proteomes" id="UP000419743"/>
    </source>
</evidence>
<gene>
    <name evidence="3" type="ORF">HALOF300_02422</name>
</gene>
<feature type="compositionally biased region" description="Basic and acidic residues" evidence="1">
    <location>
        <begin position="1"/>
        <end position="10"/>
    </location>
</feature>
<name>A0A7M4DJW2_9MICO</name>
<evidence type="ECO:0000256" key="1">
    <source>
        <dbReference type="SAM" id="MobiDB-lite"/>
    </source>
</evidence>
<keyword evidence="2" id="KW-1133">Transmembrane helix</keyword>